<evidence type="ECO:0000256" key="3">
    <source>
        <dbReference type="ARBA" id="ARBA00023288"/>
    </source>
</evidence>
<dbReference type="SUPFAM" id="SSF54236">
    <property type="entry name" value="Ubiquitin-like"/>
    <property type="match status" value="1"/>
</dbReference>
<dbReference type="EMBL" id="MN738799">
    <property type="protein sequence ID" value="QHT37550.1"/>
    <property type="molecule type" value="Genomic_DNA"/>
</dbReference>
<organism evidence="4">
    <name type="scientific">viral metagenome</name>
    <dbReference type="NCBI Taxonomy" id="1070528"/>
    <lineage>
        <taxon>unclassified sequences</taxon>
        <taxon>metagenomes</taxon>
        <taxon>organismal metagenomes</taxon>
    </lineage>
</organism>
<dbReference type="InterPro" id="IPR004241">
    <property type="entry name" value="Atg8-like"/>
</dbReference>
<dbReference type="InterPro" id="IPR029071">
    <property type="entry name" value="Ubiquitin-like_domsf"/>
</dbReference>
<sequence length="140" mass="16557">MSLSKISTLINNTIKRNVNDYLDKDSLEFDFKNKISLEDRKHQSKAIMEKYPNRLPIICNVSKKLPKLDKHKYLIPDDLQSTTFFFIIRKRLKLKEGTAMYFFVNGKVLIANSYMSENYKKYKDEDGFLYIYICAENTFG</sequence>
<evidence type="ECO:0000256" key="1">
    <source>
        <dbReference type="ARBA" id="ARBA00004370"/>
    </source>
</evidence>
<dbReference type="PANTHER" id="PTHR10969">
    <property type="entry name" value="MICROTUBULE-ASSOCIATED PROTEINS 1A/1B LIGHT CHAIN 3-RELATED"/>
    <property type="match status" value="1"/>
</dbReference>
<evidence type="ECO:0000256" key="2">
    <source>
        <dbReference type="ARBA" id="ARBA00023136"/>
    </source>
</evidence>
<keyword evidence="2" id="KW-0472">Membrane</keyword>
<keyword evidence="3" id="KW-0449">Lipoprotein</keyword>
<reference evidence="4" key="1">
    <citation type="journal article" date="2020" name="Nature">
        <title>Giant virus diversity and host interactions through global metagenomics.</title>
        <authorList>
            <person name="Schulz F."/>
            <person name="Roux S."/>
            <person name="Paez-Espino D."/>
            <person name="Jungbluth S."/>
            <person name="Walsh D.A."/>
            <person name="Denef V.J."/>
            <person name="McMahon K.D."/>
            <person name="Konstantinidis K.T."/>
            <person name="Eloe-Fadrosh E.A."/>
            <person name="Kyrpides N.C."/>
            <person name="Woyke T."/>
        </authorList>
    </citation>
    <scope>NUCLEOTIDE SEQUENCE</scope>
    <source>
        <strain evidence="4">GVMAG-S-ERX555997-44</strain>
    </source>
</reference>
<protein>
    <recommendedName>
        <fullName evidence="5">Autophagy-related protein</fullName>
    </recommendedName>
</protein>
<dbReference type="GO" id="GO:0016020">
    <property type="term" value="C:membrane"/>
    <property type="evidence" value="ECO:0007669"/>
    <property type="project" value="UniProtKB-SubCell"/>
</dbReference>
<evidence type="ECO:0000313" key="4">
    <source>
        <dbReference type="EMBL" id="QHT37550.1"/>
    </source>
</evidence>
<accession>A0A6C0FCD8</accession>
<comment type="subcellular location">
    <subcellularLocation>
        <location evidence="1">Membrane</location>
    </subcellularLocation>
</comment>
<dbReference type="Pfam" id="PF02991">
    <property type="entry name" value="ATG8"/>
    <property type="match status" value="1"/>
</dbReference>
<proteinExistence type="predicted"/>
<evidence type="ECO:0008006" key="5">
    <source>
        <dbReference type="Google" id="ProtNLM"/>
    </source>
</evidence>
<dbReference type="Gene3D" id="3.10.20.90">
    <property type="entry name" value="Phosphatidylinositol 3-kinase Catalytic Subunit, Chain A, domain 1"/>
    <property type="match status" value="1"/>
</dbReference>
<dbReference type="AlphaFoldDB" id="A0A6C0FCD8"/>
<name>A0A6C0FCD8_9ZZZZ</name>